<dbReference type="Pfam" id="PF01344">
    <property type="entry name" value="Kelch_1"/>
    <property type="match status" value="2"/>
</dbReference>
<dbReference type="KEGG" id="arac:E0W69_012475"/>
<evidence type="ECO:0000313" key="3">
    <source>
        <dbReference type="Proteomes" id="UP000292424"/>
    </source>
</evidence>
<dbReference type="InterPro" id="IPR015915">
    <property type="entry name" value="Kelch-typ_b-propeller"/>
</dbReference>
<sequence length="370" mass="40288">MKKAFIQNFFATLIIVSIFSACSKDSNSTNTTTNNDTTNIATQGSWVAKATMPTGTSSAVNYGRTGSFSFVIDEYAYIGSGYTSLNATNTQSTDLTDFWKYNPSTNTWTQISSIPSNGRIYPYTFTINNLGFVGGGYSFQTGTTLNDLYSYDPSNNTWTDRGKNTNIVGLYKSFSFALNNYGYVGGGINADGIYQNTVYKFSPSNNSWTIVNSFPGDKKANAVSFVNNNKAYVVGGEKGGGDLSYDFYSFNGTDWSELRLIKNADSASFDDKYTSIARSNASGFTINNWAYIVGGEASGVANTSTWSYDITNDLWYSNTAFPMNDNSNIGKLIGGTGFTINNKGYFLTGIATGTSNTYTSSSNFYEFDVN</sequence>
<protein>
    <recommendedName>
        <fullName evidence="4">Galactose oxidase</fullName>
    </recommendedName>
</protein>
<accession>A0A5P2G0W2</accession>
<dbReference type="EMBL" id="CP044016">
    <property type="protein sequence ID" value="QES89444.1"/>
    <property type="molecule type" value="Genomic_DNA"/>
</dbReference>
<organism evidence="2 3">
    <name type="scientific">Rhizosphaericola mali</name>
    <dbReference type="NCBI Taxonomy" id="2545455"/>
    <lineage>
        <taxon>Bacteria</taxon>
        <taxon>Pseudomonadati</taxon>
        <taxon>Bacteroidota</taxon>
        <taxon>Chitinophagia</taxon>
        <taxon>Chitinophagales</taxon>
        <taxon>Chitinophagaceae</taxon>
        <taxon>Rhizosphaericola</taxon>
    </lineage>
</organism>
<feature type="chain" id="PRO_5024300447" description="Galactose oxidase" evidence="1">
    <location>
        <begin position="24"/>
        <end position="370"/>
    </location>
</feature>
<dbReference type="PANTHER" id="PTHR45632">
    <property type="entry name" value="LD33804P"/>
    <property type="match status" value="1"/>
</dbReference>
<evidence type="ECO:0000313" key="2">
    <source>
        <dbReference type="EMBL" id="QES89444.1"/>
    </source>
</evidence>
<dbReference type="PROSITE" id="PS51257">
    <property type="entry name" value="PROKAR_LIPOPROTEIN"/>
    <property type="match status" value="1"/>
</dbReference>
<dbReference type="Gene3D" id="2.120.10.80">
    <property type="entry name" value="Kelch-type beta propeller"/>
    <property type="match status" value="2"/>
</dbReference>
<dbReference type="SUPFAM" id="SSF117281">
    <property type="entry name" value="Kelch motif"/>
    <property type="match status" value="1"/>
</dbReference>
<keyword evidence="1" id="KW-0732">Signal</keyword>
<dbReference type="OrthoDB" id="103335at2"/>
<keyword evidence="3" id="KW-1185">Reference proteome</keyword>
<gene>
    <name evidence="2" type="ORF">E0W69_012475</name>
</gene>
<dbReference type="InterPro" id="IPR006652">
    <property type="entry name" value="Kelch_1"/>
</dbReference>
<reference evidence="2 3" key="1">
    <citation type="submission" date="2019-09" db="EMBL/GenBank/DDBJ databases">
        <title>Complete genome sequence of Arachidicoccus sp. B3-10 isolated from apple orchard soil.</title>
        <authorList>
            <person name="Kim H.S."/>
            <person name="Han K.-I."/>
            <person name="Suh M.K."/>
            <person name="Lee K.C."/>
            <person name="Eom M.K."/>
            <person name="Kim J.-S."/>
            <person name="Kang S.W."/>
            <person name="Sin Y."/>
            <person name="Lee J.-S."/>
        </authorList>
    </citation>
    <scope>NUCLEOTIDE SEQUENCE [LARGE SCALE GENOMIC DNA]</scope>
    <source>
        <strain evidence="2 3">B3-10</strain>
    </source>
</reference>
<proteinExistence type="predicted"/>
<dbReference type="AlphaFoldDB" id="A0A5P2G0W2"/>
<dbReference type="Proteomes" id="UP000292424">
    <property type="component" value="Chromosome"/>
</dbReference>
<dbReference type="RefSeq" id="WP_131330389.1">
    <property type="nucleotide sequence ID" value="NZ_CP044016.1"/>
</dbReference>
<feature type="signal peptide" evidence="1">
    <location>
        <begin position="1"/>
        <end position="23"/>
    </location>
</feature>
<name>A0A5P2G0W2_9BACT</name>
<evidence type="ECO:0000256" key="1">
    <source>
        <dbReference type="SAM" id="SignalP"/>
    </source>
</evidence>
<evidence type="ECO:0008006" key="4">
    <source>
        <dbReference type="Google" id="ProtNLM"/>
    </source>
</evidence>